<keyword evidence="13" id="KW-0325">Glycoprotein</keyword>
<dbReference type="SMART" id="SM00408">
    <property type="entry name" value="IGc2"/>
    <property type="match status" value="3"/>
</dbReference>
<dbReference type="SMART" id="SM00409">
    <property type="entry name" value="IG"/>
    <property type="match status" value="3"/>
</dbReference>
<evidence type="ECO:0000256" key="9">
    <source>
        <dbReference type="ARBA" id="ARBA00022989"/>
    </source>
</evidence>
<evidence type="ECO:0000256" key="2">
    <source>
        <dbReference type="ARBA" id="ARBA00004279"/>
    </source>
</evidence>
<gene>
    <name evidence="19" type="primary">alcama</name>
</gene>
<keyword evidence="17" id="KW-0732">Signal</keyword>
<dbReference type="PROSITE" id="PS50835">
    <property type="entry name" value="IG_LIKE"/>
    <property type="match status" value="5"/>
</dbReference>
<dbReference type="PANTHER" id="PTHR11973">
    <property type="entry name" value="CELL SURFACE GLYCOPROTEIN MUC18-RELATED"/>
    <property type="match status" value="1"/>
</dbReference>
<keyword evidence="12" id="KW-1015">Disulfide bond</keyword>
<feature type="chain" id="PRO_5046611698" evidence="17">
    <location>
        <begin position="23"/>
        <end position="612"/>
    </location>
</feature>
<dbReference type="Proteomes" id="UP000694546">
    <property type="component" value="Chromosome 7"/>
</dbReference>
<keyword evidence="10" id="KW-1064">Adaptive immunity</keyword>
<dbReference type="OMA" id="FACIATH"/>
<evidence type="ECO:0000256" key="13">
    <source>
        <dbReference type="ARBA" id="ARBA00023180"/>
    </source>
</evidence>
<evidence type="ECO:0000313" key="20">
    <source>
        <dbReference type="Proteomes" id="UP000694546"/>
    </source>
</evidence>
<dbReference type="CDD" id="cd00096">
    <property type="entry name" value="Ig"/>
    <property type="match status" value="1"/>
</dbReference>
<evidence type="ECO:0000256" key="12">
    <source>
        <dbReference type="ARBA" id="ARBA00023157"/>
    </source>
</evidence>
<evidence type="ECO:0000256" key="15">
    <source>
        <dbReference type="ARBA" id="ARBA00023319"/>
    </source>
</evidence>
<keyword evidence="9 16" id="KW-1133">Transmembrane helix</keyword>
<feature type="domain" description="Ig-like" evidence="18">
    <location>
        <begin position="332"/>
        <end position="395"/>
    </location>
</feature>
<keyword evidence="6" id="KW-0677">Repeat</keyword>
<proteinExistence type="predicted"/>
<keyword evidence="5 16" id="KW-0812">Transmembrane</keyword>
<evidence type="ECO:0000256" key="1">
    <source>
        <dbReference type="ARBA" id="ARBA00004251"/>
    </source>
</evidence>
<keyword evidence="15" id="KW-0393">Immunoglobulin domain</keyword>
<sequence>MDSSTFLLLAVAVLGMLWQAQGLGTVSGLYGETVVVPCNEGAPPPEGLMFIKWKYERDDGTSGDLLVKQAHKQEATVQAESDYAERVAIAANSSLLISGASLADRRVFTCMMVSTSNLLEYPVTVEIYKRPSAPEIIDKAKMLDRGKAAVIGTCVGKDAHPAAELTWTRNGKPLIADGKAVVISSSVKMEPATRLSTTFSTLQYTATKQDADAAFACSAAHPLGAQVSAPEMFPIHYPTENLSLQVLSMGPIVEGENVTLKCQADGNPPPVSFNFHLKGVQVPVVGSNTYTLAAITRDAAGEYKCSLADNASIEDAHAIEVNYLDLSLSPTGKVLKKIGDKLNVTMEKNTSGHAKVSWTKDGKAAKAPAFERLTYADAGVYVCEVATGTLKRSLNFQLVVEGVPEITSLTKQRADSHKVLTCEALGVPEPSFQWSVNGTEVESSYANAKATHRIRVEPAANLTVTCSVSNKLGEDARTITVSSLIKEKTQEKGVGDEGYDQSKLIVGVVVGLLVLAALVGIIYWIYMKKRYRRNKKQRNKSAMLTGKNSQRGIDELLVPEFLVILLTSFRRAVVAAGLFGKHKLPKCKEVSVPHLCDNRCSQLLLSNGKLVI</sequence>
<keyword evidence="4" id="KW-1003">Cell membrane</keyword>
<dbReference type="Gene3D" id="2.60.40.10">
    <property type="entry name" value="Immunoglobulins"/>
    <property type="match status" value="4"/>
</dbReference>
<dbReference type="AlphaFoldDB" id="A0A8C5CDI8"/>
<dbReference type="Pfam" id="PF13927">
    <property type="entry name" value="Ig_3"/>
    <property type="match status" value="1"/>
</dbReference>
<feature type="domain" description="Ig-like" evidence="18">
    <location>
        <begin position="131"/>
        <end position="228"/>
    </location>
</feature>
<protein>
    <submittedName>
        <fullName evidence="19">Activated leukocyte cell adhesion molecule a</fullName>
    </submittedName>
</protein>
<keyword evidence="11 16" id="KW-0472">Membrane</keyword>
<evidence type="ECO:0000256" key="10">
    <source>
        <dbReference type="ARBA" id="ARBA00023130"/>
    </source>
</evidence>
<evidence type="ECO:0000256" key="14">
    <source>
        <dbReference type="ARBA" id="ARBA00023273"/>
    </source>
</evidence>
<evidence type="ECO:0000256" key="4">
    <source>
        <dbReference type="ARBA" id="ARBA00022475"/>
    </source>
</evidence>
<evidence type="ECO:0000256" key="11">
    <source>
        <dbReference type="ARBA" id="ARBA00023136"/>
    </source>
</evidence>
<keyword evidence="7" id="KW-0391">Immunity</keyword>
<evidence type="ECO:0000256" key="8">
    <source>
        <dbReference type="ARBA" id="ARBA00022889"/>
    </source>
</evidence>
<dbReference type="InterPro" id="IPR013162">
    <property type="entry name" value="CD80_C2-set"/>
</dbReference>
<feature type="signal peptide" evidence="17">
    <location>
        <begin position="1"/>
        <end position="22"/>
    </location>
</feature>
<evidence type="ECO:0000256" key="16">
    <source>
        <dbReference type="SAM" id="Phobius"/>
    </source>
</evidence>
<evidence type="ECO:0000256" key="3">
    <source>
        <dbReference type="ARBA" id="ARBA00004489"/>
    </source>
</evidence>
<keyword evidence="20" id="KW-1185">Reference proteome</keyword>
<dbReference type="Ensembl" id="ENSGMOT00000043910.1">
    <property type="protein sequence ID" value="ENSGMOP00000059081.1"/>
    <property type="gene ID" value="ENSGMOG00000018059.2"/>
</dbReference>
<evidence type="ECO:0000256" key="7">
    <source>
        <dbReference type="ARBA" id="ARBA00022859"/>
    </source>
</evidence>
<dbReference type="GO" id="GO:0007155">
    <property type="term" value="P:cell adhesion"/>
    <property type="evidence" value="ECO:0007669"/>
    <property type="project" value="UniProtKB-KW"/>
</dbReference>
<dbReference type="InterPro" id="IPR003599">
    <property type="entry name" value="Ig_sub"/>
</dbReference>
<evidence type="ECO:0000256" key="6">
    <source>
        <dbReference type="ARBA" id="ARBA00022737"/>
    </source>
</evidence>
<dbReference type="GO" id="GO:0005886">
    <property type="term" value="C:plasma membrane"/>
    <property type="evidence" value="ECO:0007669"/>
    <property type="project" value="UniProtKB-SubCell"/>
</dbReference>
<evidence type="ECO:0000256" key="17">
    <source>
        <dbReference type="SAM" id="SignalP"/>
    </source>
</evidence>
<feature type="transmembrane region" description="Helical" evidence="16">
    <location>
        <begin position="504"/>
        <end position="526"/>
    </location>
</feature>
<dbReference type="SUPFAM" id="SSF48726">
    <property type="entry name" value="Immunoglobulin"/>
    <property type="match status" value="4"/>
</dbReference>
<evidence type="ECO:0000259" key="18">
    <source>
        <dbReference type="PROSITE" id="PS50835"/>
    </source>
</evidence>
<dbReference type="GeneTree" id="ENSGT00940000156881"/>
<reference evidence="19" key="1">
    <citation type="submission" date="2025-08" db="UniProtKB">
        <authorList>
            <consortium name="Ensembl"/>
        </authorList>
    </citation>
    <scope>IDENTIFICATION</scope>
</reference>
<dbReference type="Pfam" id="PF08205">
    <property type="entry name" value="C2-set_2"/>
    <property type="match status" value="1"/>
</dbReference>
<dbReference type="InterPro" id="IPR003598">
    <property type="entry name" value="Ig_sub2"/>
</dbReference>
<dbReference type="PANTHER" id="PTHR11973:SF2">
    <property type="entry name" value="CD166 ANTIGEN"/>
    <property type="match status" value="1"/>
</dbReference>
<feature type="domain" description="Ig-like" evidence="18">
    <location>
        <begin position="404"/>
        <end position="482"/>
    </location>
</feature>
<comment type="subcellular location">
    <subcellularLocation>
        <location evidence="1">Cell membrane</location>
        <topology evidence="1">Single-pass type I membrane protein</topology>
    </subcellularLocation>
    <subcellularLocation>
        <location evidence="3">Cell projection</location>
        <location evidence="3">Axon</location>
    </subcellularLocation>
    <subcellularLocation>
        <location evidence="2">Cell projection</location>
        <location evidence="2">Dendrite</location>
    </subcellularLocation>
</comment>
<organism evidence="19 20">
    <name type="scientific">Gadus morhua</name>
    <name type="common">Atlantic cod</name>
    <dbReference type="NCBI Taxonomy" id="8049"/>
    <lineage>
        <taxon>Eukaryota</taxon>
        <taxon>Metazoa</taxon>
        <taxon>Chordata</taxon>
        <taxon>Craniata</taxon>
        <taxon>Vertebrata</taxon>
        <taxon>Euteleostomi</taxon>
        <taxon>Actinopterygii</taxon>
        <taxon>Neopterygii</taxon>
        <taxon>Teleostei</taxon>
        <taxon>Neoteleostei</taxon>
        <taxon>Acanthomorphata</taxon>
        <taxon>Zeiogadaria</taxon>
        <taxon>Gadariae</taxon>
        <taxon>Gadiformes</taxon>
        <taxon>Gadoidei</taxon>
        <taxon>Gadidae</taxon>
        <taxon>Gadus</taxon>
    </lineage>
</organism>
<dbReference type="InterPro" id="IPR007110">
    <property type="entry name" value="Ig-like_dom"/>
</dbReference>
<feature type="domain" description="Ig-like" evidence="18">
    <location>
        <begin position="31"/>
        <end position="126"/>
    </location>
</feature>
<dbReference type="InterPro" id="IPR013783">
    <property type="entry name" value="Ig-like_fold"/>
</dbReference>
<dbReference type="InterPro" id="IPR051116">
    <property type="entry name" value="Surface_Rcpt/Adhesion_Mol"/>
</dbReference>
<dbReference type="GO" id="GO:0002250">
    <property type="term" value="P:adaptive immune response"/>
    <property type="evidence" value="ECO:0007669"/>
    <property type="project" value="UniProtKB-KW"/>
</dbReference>
<name>A0A8C5CDI8_GADMO</name>
<feature type="domain" description="Ig-like" evidence="18">
    <location>
        <begin position="230"/>
        <end position="322"/>
    </location>
</feature>
<dbReference type="GO" id="GO:0030425">
    <property type="term" value="C:dendrite"/>
    <property type="evidence" value="ECO:0007669"/>
    <property type="project" value="UniProtKB-SubCell"/>
</dbReference>
<dbReference type="InterPro" id="IPR036179">
    <property type="entry name" value="Ig-like_dom_sf"/>
</dbReference>
<keyword evidence="14" id="KW-0966">Cell projection</keyword>
<keyword evidence="8" id="KW-0130">Cell adhesion</keyword>
<evidence type="ECO:0000313" key="19">
    <source>
        <dbReference type="Ensembl" id="ENSGMOP00000059081.1"/>
    </source>
</evidence>
<evidence type="ECO:0000256" key="5">
    <source>
        <dbReference type="ARBA" id="ARBA00022692"/>
    </source>
</evidence>
<dbReference type="GO" id="GO:0030424">
    <property type="term" value="C:axon"/>
    <property type="evidence" value="ECO:0007669"/>
    <property type="project" value="UniProtKB-SubCell"/>
</dbReference>
<reference evidence="19" key="2">
    <citation type="submission" date="2025-09" db="UniProtKB">
        <authorList>
            <consortium name="Ensembl"/>
        </authorList>
    </citation>
    <scope>IDENTIFICATION</scope>
</reference>
<accession>A0A8C5CDI8</accession>